<sequence length="47" mass="5650">MNSLIASPKRWCSRPRHISLSHRWAVRSAVYREEMRRRGAEQSALRR</sequence>
<dbReference type="AlphaFoldDB" id="A0A401TJT4"/>
<feature type="non-terminal residue" evidence="1">
    <location>
        <position position="47"/>
    </location>
</feature>
<organism evidence="1 2">
    <name type="scientific">Chiloscyllium punctatum</name>
    <name type="common">Brownbanded bambooshark</name>
    <name type="synonym">Hemiscyllium punctatum</name>
    <dbReference type="NCBI Taxonomy" id="137246"/>
    <lineage>
        <taxon>Eukaryota</taxon>
        <taxon>Metazoa</taxon>
        <taxon>Chordata</taxon>
        <taxon>Craniata</taxon>
        <taxon>Vertebrata</taxon>
        <taxon>Chondrichthyes</taxon>
        <taxon>Elasmobranchii</taxon>
        <taxon>Galeomorphii</taxon>
        <taxon>Galeoidea</taxon>
        <taxon>Orectolobiformes</taxon>
        <taxon>Hemiscylliidae</taxon>
        <taxon>Chiloscyllium</taxon>
    </lineage>
</organism>
<keyword evidence="2" id="KW-1185">Reference proteome</keyword>
<name>A0A401TJT4_CHIPU</name>
<accession>A0A401TJT4</accession>
<evidence type="ECO:0000313" key="1">
    <source>
        <dbReference type="EMBL" id="GCC42888.1"/>
    </source>
</evidence>
<gene>
    <name evidence="1" type="ORF">chiPu_0027150</name>
</gene>
<dbReference type="Proteomes" id="UP000287033">
    <property type="component" value="Unassembled WGS sequence"/>
</dbReference>
<comment type="caution">
    <text evidence="1">The sequence shown here is derived from an EMBL/GenBank/DDBJ whole genome shotgun (WGS) entry which is preliminary data.</text>
</comment>
<evidence type="ECO:0000313" key="2">
    <source>
        <dbReference type="Proteomes" id="UP000287033"/>
    </source>
</evidence>
<reference evidence="1 2" key="1">
    <citation type="journal article" date="2018" name="Nat. Ecol. Evol.">
        <title>Shark genomes provide insights into elasmobranch evolution and the origin of vertebrates.</title>
        <authorList>
            <person name="Hara Y"/>
            <person name="Yamaguchi K"/>
            <person name="Onimaru K"/>
            <person name="Kadota M"/>
            <person name="Koyanagi M"/>
            <person name="Keeley SD"/>
            <person name="Tatsumi K"/>
            <person name="Tanaka K"/>
            <person name="Motone F"/>
            <person name="Kageyama Y"/>
            <person name="Nozu R"/>
            <person name="Adachi N"/>
            <person name="Nishimura O"/>
            <person name="Nakagawa R"/>
            <person name="Tanegashima C"/>
            <person name="Kiyatake I"/>
            <person name="Matsumoto R"/>
            <person name="Murakumo K"/>
            <person name="Nishida K"/>
            <person name="Terakita A"/>
            <person name="Kuratani S"/>
            <person name="Sato K"/>
            <person name="Hyodo S Kuraku.S."/>
        </authorList>
    </citation>
    <scope>NUCLEOTIDE SEQUENCE [LARGE SCALE GENOMIC DNA]</scope>
</reference>
<protein>
    <submittedName>
        <fullName evidence="1">Uncharacterized protein</fullName>
    </submittedName>
</protein>
<proteinExistence type="predicted"/>
<dbReference type="EMBL" id="BEZZ01096377">
    <property type="protein sequence ID" value="GCC42888.1"/>
    <property type="molecule type" value="Genomic_DNA"/>
</dbReference>